<accession>A0ABN8Y8Y6</accession>
<gene>
    <name evidence="2" type="ORF">MRATA1EN1_LOCUS5913</name>
</gene>
<protein>
    <submittedName>
        <fullName evidence="2">Uncharacterized protein</fullName>
    </submittedName>
</protein>
<evidence type="ECO:0000313" key="2">
    <source>
        <dbReference type="EMBL" id="CAI9156951.1"/>
    </source>
</evidence>
<evidence type="ECO:0000313" key="3">
    <source>
        <dbReference type="Proteomes" id="UP001176941"/>
    </source>
</evidence>
<feature type="region of interest" description="Disordered" evidence="1">
    <location>
        <begin position="20"/>
        <end position="99"/>
    </location>
</feature>
<feature type="compositionally biased region" description="Polar residues" evidence="1">
    <location>
        <begin position="84"/>
        <end position="99"/>
    </location>
</feature>
<organism evidence="2 3">
    <name type="scientific">Rangifer tarandus platyrhynchus</name>
    <name type="common">Svalbard reindeer</name>
    <dbReference type="NCBI Taxonomy" id="3082113"/>
    <lineage>
        <taxon>Eukaryota</taxon>
        <taxon>Metazoa</taxon>
        <taxon>Chordata</taxon>
        <taxon>Craniata</taxon>
        <taxon>Vertebrata</taxon>
        <taxon>Euteleostomi</taxon>
        <taxon>Mammalia</taxon>
        <taxon>Eutheria</taxon>
        <taxon>Laurasiatheria</taxon>
        <taxon>Artiodactyla</taxon>
        <taxon>Ruminantia</taxon>
        <taxon>Pecora</taxon>
        <taxon>Cervidae</taxon>
        <taxon>Odocoileinae</taxon>
        <taxon>Rangifer</taxon>
    </lineage>
</organism>
<keyword evidence="3" id="KW-1185">Reference proteome</keyword>
<sequence>MLCFIRPALLISAGVSTIRESSQSLLGDGGRSPSPSTGPKPVGGAVAEARYPEPSQGPLTPQFLHQQCPRDASTEEDKVRATSWKPSTPVISANLQGQT</sequence>
<name>A0ABN8Y8Y6_RANTA</name>
<dbReference type="EMBL" id="OX459951">
    <property type="protein sequence ID" value="CAI9156951.1"/>
    <property type="molecule type" value="Genomic_DNA"/>
</dbReference>
<evidence type="ECO:0000256" key="1">
    <source>
        <dbReference type="SAM" id="MobiDB-lite"/>
    </source>
</evidence>
<dbReference type="Proteomes" id="UP001176941">
    <property type="component" value="Chromosome 15"/>
</dbReference>
<reference evidence="2" key="1">
    <citation type="submission" date="2023-04" db="EMBL/GenBank/DDBJ databases">
        <authorList>
            <consortium name="ELIXIR-Norway"/>
        </authorList>
    </citation>
    <scope>NUCLEOTIDE SEQUENCE [LARGE SCALE GENOMIC DNA]</scope>
</reference>
<proteinExistence type="predicted"/>